<feature type="region of interest" description="Disordered" evidence="1">
    <location>
        <begin position="80"/>
        <end position="122"/>
    </location>
</feature>
<keyword evidence="4" id="KW-1185">Reference proteome</keyword>
<dbReference type="EMBL" id="PXVD01000007">
    <property type="protein sequence ID" value="MDJ1370806.1"/>
    <property type="molecule type" value="Genomic_DNA"/>
</dbReference>
<keyword evidence="2" id="KW-0812">Transmembrane</keyword>
<evidence type="ECO:0000313" key="4">
    <source>
        <dbReference type="Proteomes" id="UP001170379"/>
    </source>
</evidence>
<evidence type="ECO:0008006" key="5">
    <source>
        <dbReference type="Google" id="ProtNLM"/>
    </source>
</evidence>
<evidence type="ECO:0000256" key="1">
    <source>
        <dbReference type="SAM" id="MobiDB-lite"/>
    </source>
</evidence>
<keyword evidence="2" id="KW-1133">Transmembrane helix</keyword>
<sequence>MQLLDVAALERGMIWLASVTPTPTPEESFDPNDVTPGPIGFFATVFLFVAVGLIAMSLMRRSARVQERWAIREQLEAEAAAEDAAAAASADGRDTRADSSGVNGTQDAGAGESGSRPPKAGK</sequence>
<organism evidence="3 4">
    <name type="scientific">Gulosibacter molinativorax</name>
    <dbReference type="NCBI Taxonomy" id="256821"/>
    <lineage>
        <taxon>Bacteria</taxon>
        <taxon>Bacillati</taxon>
        <taxon>Actinomycetota</taxon>
        <taxon>Actinomycetes</taxon>
        <taxon>Micrococcales</taxon>
        <taxon>Microbacteriaceae</taxon>
        <taxon>Gulosibacter</taxon>
    </lineage>
</organism>
<reference evidence="3" key="1">
    <citation type="submission" date="2018-03" db="EMBL/GenBank/DDBJ databases">
        <authorList>
            <person name="Nunes O.C."/>
            <person name="Lopes A.R."/>
            <person name="Froufe H."/>
            <person name="Munoz-Merida A."/>
            <person name="Barroso C."/>
            <person name="Egas C."/>
        </authorList>
    </citation>
    <scope>NUCLEOTIDE SEQUENCE</scope>
    <source>
        <strain evidence="3">ON4</strain>
    </source>
</reference>
<keyword evidence="2" id="KW-0472">Membrane</keyword>
<name>A0ABT7C6H1_9MICO</name>
<evidence type="ECO:0000313" key="3">
    <source>
        <dbReference type="EMBL" id="MDJ1370806.1"/>
    </source>
</evidence>
<gene>
    <name evidence="3" type="ORF">C7K25_05415</name>
</gene>
<dbReference type="Proteomes" id="UP001170379">
    <property type="component" value="Unassembled WGS sequence"/>
</dbReference>
<comment type="caution">
    <text evidence="3">The sequence shown here is derived from an EMBL/GenBank/DDBJ whole genome shotgun (WGS) entry which is preliminary data.</text>
</comment>
<protein>
    <recommendedName>
        <fullName evidence="5">Transmembrane protein</fullName>
    </recommendedName>
</protein>
<reference evidence="3" key="2">
    <citation type="journal article" date="2022" name="Sci. Rep.">
        <title>In silico prediction of the enzymes involved in the degradation of the herbicide molinate by Gulosibacter molinativorax ON4T.</title>
        <authorList>
            <person name="Lopes A.R."/>
            <person name="Bunin E."/>
            <person name="Viana A.T."/>
            <person name="Froufe H."/>
            <person name="Munoz-Merida A."/>
            <person name="Pinho D."/>
            <person name="Figueiredo J."/>
            <person name="Barroso C."/>
            <person name="Vaz-Moreira I."/>
            <person name="Bellanger X."/>
            <person name="Egas C."/>
            <person name="Nunes O.C."/>
        </authorList>
    </citation>
    <scope>NUCLEOTIDE SEQUENCE</scope>
    <source>
        <strain evidence="3">ON4</strain>
    </source>
</reference>
<evidence type="ECO:0000256" key="2">
    <source>
        <dbReference type="SAM" id="Phobius"/>
    </source>
</evidence>
<proteinExistence type="predicted"/>
<accession>A0ABT7C6H1</accession>
<dbReference type="RefSeq" id="WP_051266415.1">
    <property type="nucleotide sequence ID" value="NZ_CP028426.1"/>
</dbReference>
<feature type="transmembrane region" description="Helical" evidence="2">
    <location>
        <begin position="39"/>
        <end position="59"/>
    </location>
</feature>